<gene>
    <name evidence="3" type="ORF">bhn_I0135</name>
</gene>
<proteinExistence type="predicted"/>
<keyword evidence="4" id="KW-1185">Reference proteome</keyword>
<feature type="signal peptide" evidence="2">
    <location>
        <begin position="1"/>
        <end position="19"/>
    </location>
</feature>
<reference evidence="4" key="1">
    <citation type="submission" date="2016-10" db="EMBL/GenBank/DDBJ databases">
        <title>The complete genome sequence of the rumen bacterium Butyrivibrio hungatei MB2003.</title>
        <authorList>
            <person name="Palevich N."/>
            <person name="Kelly W.J."/>
            <person name="Leahy S.C."/>
            <person name="Altermann E."/>
            <person name="Rakonjac J."/>
            <person name="Attwood G.T."/>
        </authorList>
    </citation>
    <scope>NUCLEOTIDE SEQUENCE [LARGE SCALE GENOMIC DNA]</scope>
    <source>
        <strain evidence="4">MB2003</strain>
    </source>
</reference>
<feature type="region of interest" description="Disordered" evidence="1">
    <location>
        <begin position="24"/>
        <end position="69"/>
    </location>
</feature>
<dbReference type="AlphaFoldDB" id="A0A1D9NYC9"/>
<name>A0A1D9NYC9_9FIRM</name>
<protein>
    <recommendedName>
        <fullName evidence="5">Lipoprotein</fullName>
    </recommendedName>
</protein>
<dbReference type="RefSeq" id="WP_071174986.1">
    <property type="nucleotide sequence ID" value="NZ_CP017831.1"/>
</dbReference>
<evidence type="ECO:0000313" key="4">
    <source>
        <dbReference type="Proteomes" id="UP000179284"/>
    </source>
</evidence>
<feature type="chain" id="PRO_5039133272" description="Lipoprotein" evidence="2">
    <location>
        <begin position="20"/>
        <end position="388"/>
    </location>
</feature>
<dbReference type="KEGG" id="bhu:bhn_I0135"/>
<feature type="compositionally biased region" description="Acidic residues" evidence="1">
    <location>
        <begin position="43"/>
        <end position="52"/>
    </location>
</feature>
<sequence length="388" mass="43937">MKRVLVSCLIAAMFTGLVACGNNGATTDGTNGSETVTTSDSDANAEDQADTDNGEKTKDNKGGSGFVGQSSELNYDKMIIDYNDISDEVRNGMKEYGEAQLKKFIEENSSIYENVGDLNYEGIIWQVNDTPEGGKSSDLFMFFSTTGTKLDEISGEKKEMDISFYVDMVYICPLDEKTYGCSEVCIYENKNINAEFAYSRSQMLTYYYTNMVDQKKNGYVDEAFDGFERYGEYKAVTKVVDLEKAPFFETMKQVGAQNIDKYMAENFVENIHYTEPEYVGSFIRKYDNEDKKERTETHIIYKLVFSDDDGLCEATELYFDEGFDDTCFTVDGELLYHSSCDKPYGNMYLGDSAYEVRASDSIDKIFRLYDDGELHEAVIDLSESLKVN</sequence>
<dbReference type="EMBL" id="CP017831">
    <property type="protein sequence ID" value="AOZ95171.1"/>
    <property type="molecule type" value="Genomic_DNA"/>
</dbReference>
<evidence type="ECO:0000313" key="3">
    <source>
        <dbReference type="EMBL" id="AOZ95171.1"/>
    </source>
</evidence>
<organism evidence="3 4">
    <name type="scientific">Butyrivibrio hungatei</name>
    <dbReference type="NCBI Taxonomy" id="185008"/>
    <lineage>
        <taxon>Bacteria</taxon>
        <taxon>Bacillati</taxon>
        <taxon>Bacillota</taxon>
        <taxon>Clostridia</taxon>
        <taxon>Lachnospirales</taxon>
        <taxon>Lachnospiraceae</taxon>
        <taxon>Butyrivibrio</taxon>
    </lineage>
</organism>
<dbReference type="Proteomes" id="UP000179284">
    <property type="component" value="Chromosome I"/>
</dbReference>
<evidence type="ECO:0008006" key="5">
    <source>
        <dbReference type="Google" id="ProtNLM"/>
    </source>
</evidence>
<evidence type="ECO:0000256" key="2">
    <source>
        <dbReference type="SAM" id="SignalP"/>
    </source>
</evidence>
<feature type="compositionally biased region" description="Polar residues" evidence="1">
    <location>
        <begin position="33"/>
        <end position="42"/>
    </location>
</feature>
<dbReference type="PROSITE" id="PS51257">
    <property type="entry name" value="PROKAR_LIPOPROTEIN"/>
    <property type="match status" value="1"/>
</dbReference>
<accession>A0A1D9NYC9</accession>
<evidence type="ECO:0000256" key="1">
    <source>
        <dbReference type="SAM" id="MobiDB-lite"/>
    </source>
</evidence>
<keyword evidence="2" id="KW-0732">Signal</keyword>